<feature type="compositionally biased region" description="Pro residues" evidence="2">
    <location>
        <begin position="272"/>
        <end position="284"/>
    </location>
</feature>
<keyword evidence="3" id="KW-1133">Transmembrane helix</keyword>
<accession>A0ABS6V2D2</accession>
<protein>
    <submittedName>
        <fullName evidence="6">Transcriptional regulator</fullName>
    </submittedName>
</protein>
<feature type="region of interest" description="Disordered" evidence="2">
    <location>
        <begin position="682"/>
        <end position="705"/>
    </location>
</feature>
<evidence type="ECO:0000313" key="7">
    <source>
        <dbReference type="Proteomes" id="UP000694287"/>
    </source>
</evidence>
<keyword evidence="3" id="KW-0472">Membrane</keyword>
<dbReference type="EMBL" id="JADQDK010000001">
    <property type="protein sequence ID" value="MBW0138431.1"/>
    <property type="molecule type" value="Genomic_DNA"/>
</dbReference>
<feature type="transmembrane region" description="Helical" evidence="3">
    <location>
        <begin position="47"/>
        <end position="73"/>
    </location>
</feature>
<comment type="caution">
    <text evidence="6">The sequence shown here is derived from an EMBL/GenBank/DDBJ whole genome shotgun (WGS) entry which is preliminary data.</text>
</comment>
<feature type="domain" description="OmpR/PhoB-type" evidence="4">
    <location>
        <begin position="707"/>
        <end position="786"/>
    </location>
</feature>
<feature type="region of interest" description="Disordered" evidence="2">
    <location>
        <begin position="932"/>
        <end position="960"/>
    </location>
</feature>
<reference evidence="6 7" key="1">
    <citation type="submission" date="2020-11" db="EMBL/GenBank/DDBJ databases">
        <title>Pseudonocardia abyssalis sp. nov. and Pseudonocardia oceani sp. nov., description and phylogenomic analysis of two novel actinomycetes isolated from the deep Southern Ocean.</title>
        <authorList>
            <person name="Parra J."/>
        </authorList>
    </citation>
    <scope>NUCLEOTIDE SEQUENCE [LARGE SCALE GENOMIC DNA]</scope>
    <source>
        <strain evidence="6 7">KRD-168</strain>
    </source>
</reference>
<feature type="compositionally biased region" description="Low complexity" evidence="2">
    <location>
        <begin position="406"/>
        <end position="418"/>
    </location>
</feature>
<feature type="region of interest" description="Disordered" evidence="2">
    <location>
        <begin position="627"/>
        <end position="663"/>
    </location>
</feature>
<dbReference type="InterPro" id="IPR051677">
    <property type="entry name" value="AfsR-DnrI-RedD_regulator"/>
</dbReference>
<feature type="region of interest" description="Disordered" evidence="2">
    <location>
        <begin position="157"/>
        <end position="177"/>
    </location>
</feature>
<feature type="domain" description="Bacterial transcriptional activator" evidence="5">
    <location>
        <begin position="793"/>
        <end position="932"/>
    </location>
</feature>
<gene>
    <name evidence="6" type="ORF">I4I81_29820</name>
</gene>
<dbReference type="SMART" id="SM01043">
    <property type="entry name" value="BTAD"/>
    <property type="match status" value="1"/>
</dbReference>
<feature type="compositionally biased region" description="Basic and acidic residues" evidence="2">
    <location>
        <begin position="157"/>
        <end position="175"/>
    </location>
</feature>
<feature type="compositionally biased region" description="Acidic residues" evidence="2">
    <location>
        <begin position="371"/>
        <end position="397"/>
    </location>
</feature>
<evidence type="ECO:0000259" key="4">
    <source>
        <dbReference type="SMART" id="SM00862"/>
    </source>
</evidence>
<keyword evidence="1" id="KW-0238">DNA-binding</keyword>
<evidence type="ECO:0000313" key="6">
    <source>
        <dbReference type="EMBL" id="MBW0138431.1"/>
    </source>
</evidence>
<evidence type="ECO:0000256" key="2">
    <source>
        <dbReference type="SAM" id="MobiDB-lite"/>
    </source>
</evidence>
<organism evidence="6 7">
    <name type="scientific">Pseudonocardia abyssalis</name>
    <dbReference type="NCBI Taxonomy" id="2792008"/>
    <lineage>
        <taxon>Bacteria</taxon>
        <taxon>Bacillati</taxon>
        <taxon>Actinomycetota</taxon>
        <taxon>Actinomycetes</taxon>
        <taxon>Pseudonocardiales</taxon>
        <taxon>Pseudonocardiaceae</taxon>
        <taxon>Pseudonocardia</taxon>
    </lineage>
</organism>
<evidence type="ECO:0000256" key="1">
    <source>
        <dbReference type="ARBA" id="ARBA00023125"/>
    </source>
</evidence>
<dbReference type="RefSeq" id="WP_218600954.1">
    <property type="nucleotide sequence ID" value="NZ_JADQDJ010000007.1"/>
</dbReference>
<dbReference type="InterPro" id="IPR005158">
    <property type="entry name" value="BTAD"/>
</dbReference>
<name>A0ABS6V2D2_9PSEU</name>
<keyword evidence="3" id="KW-0812">Transmembrane</keyword>
<feature type="region of interest" description="Disordered" evidence="2">
    <location>
        <begin position="368"/>
        <end position="418"/>
    </location>
</feature>
<dbReference type="SMART" id="SM00862">
    <property type="entry name" value="Trans_reg_C"/>
    <property type="match status" value="1"/>
</dbReference>
<feature type="transmembrane region" description="Helical" evidence="3">
    <location>
        <begin position="93"/>
        <end position="115"/>
    </location>
</feature>
<dbReference type="Pfam" id="PF03704">
    <property type="entry name" value="BTAD"/>
    <property type="match status" value="1"/>
</dbReference>
<evidence type="ECO:0000256" key="3">
    <source>
        <dbReference type="SAM" id="Phobius"/>
    </source>
</evidence>
<dbReference type="Proteomes" id="UP000694287">
    <property type="component" value="Unassembled WGS sequence"/>
</dbReference>
<proteinExistence type="predicted"/>
<evidence type="ECO:0000259" key="5">
    <source>
        <dbReference type="SMART" id="SM01043"/>
    </source>
</evidence>
<feature type="region of interest" description="Disordered" evidence="2">
    <location>
        <begin position="237"/>
        <end position="307"/>
    </location>
</feature>
<dbReference type="InterPro" id="IPR018392">
    <property type="entry name" value="LysM"/>
</dbReference>
<dbReference type="CDD" id="cd00118">
    <property type="entry name" value="LysM"/>
    <property type="match status" value="1"/>
</dbReference>
<keyword evidence="7" id="KW-1185">Reference proteome</keyword>
<dbReference type="InterPro" id="IPR001867">
    <property type="entry name" value="OmpR/PhoB-type_DNA-bd"/>
</dbReference>
<sequence>MIRGASAAVLLAVLVAGVPWALARYVGWPLPERLPTGTELELHLFGPLSSGLLLDILACACWLAWAAFTLDVVRCTAALLTRGTGYVRVPSRVRLSPTHALAAVLVGAVVLSILGNRLPLRDARSAAVAWPVALTAGPARPEAGPLMPVAFTVPDRTSTEHTDAAHTGKDAEPESAHSVVVRVPDPVTGVHDSLWRIADRTLGSGARWPEIFEINRGKPQPGGGTFTRPSLIFPGEELVLPPGEVDGLPDERPPAGPDVPPTTPTPTQEPMQPLPTGPSIPGPSIPETGSPVRPPAGGDEHADTRGGAPALIWDPVAFAGLGLAAAVSAALMAARRRHRRRYRPGSGRRDDLPAAPVVYQLRLAHLRADQPDPDEPDPEGDPGPDDDPDPGRDEDDQLASTDTRSGPATPAAGGATPGEDAQRIALAAAGTRGLGLAGPGAPDALRALLLTLIAGVLDGAVDQRPDLDEGGPVVRLLVPREDSIGVLGSTGDLPSGIEVHDTLDGALDVLESESVARAAHPPTDHTMPVLVLVARIAGDNARLQAVLDNGSDFGISALLLGQWRSGSTVHVRRDGTVTATGPGPCAALRGTRLLTLDRDAAVRIVELFHDTASGTAAPDRSAIGAKVADSLEIGPPSIEERNDPPSSTEHAPLRAPAHVARSTDEPTFGVLPLRLVVLGPPRLHWRPRRDPDSSDPAGYGSHEVEAEVEITGRLQPRARELLVHLALHPDGVGRESVAAALWPGSSPGRTTNSLNTALTRLRQTLTQVTGEEVGDIVRNSDGRFCLDPDLVDVDYWRFDAAVTARRAAGTDEERIDADQLVVETYGGELAEGTPYPWIEIAREAVRRDAIDSAAALARALVPRDPQRTLDLLEIARAFDPINEMIYRDIMRLQSRLGRLDAISRTLALLTARLGEIGDQPDADTIDLARRLQSRGAAEQHVPRGADDSGSVPPGGTARAG</sequence>
<feature type="compositionally biased region" description="Pro residues" evidence="2">
    <location>
        <begin position="254"/>
        <end position="264"/>
    </location>
</feature>
<dbReference type="PANTHER" id="PTHR35807">
    <property type="entry name" value="TRANSCRIPTIONAL REGULATOR REDD-RELATED"/>
    <property type="match status" value="1"/>
</dbReference>